<proteinExistence type="predicted"/>
<reference evidence="1" key="1">
    <citation type="submission" date="2022-02" db="EMBL/GenBank/DDBJ databases">
        <title>Plant Genome Project.</title>
        <authorList>
            <person name="Zhang R.-G."/>
        </authorList>
    </citation>
    <scope>NUCLEOTIDE SEQUENCE</scope>
    <source>
        <strain evidence="1">AT1</strain>
    </source>
</reference>
<protein>
    <submittedName>
        <fullName evidence="1">Uncharacterized protein</fullName>
    </submittedName>
</protein>
<sequence>MRAVFFIFIHWMVWFKTNRGSCCKVLGLKEEKFRTSVRRQGKAKNSHEKANGDGRKFPPRHYVARGEIFEILYISNCFLCV</sequence>
<gene>
    <name evidence="1" type="ORF">RHMOL_Rhmol13G0052900</name>
</gene>
<comment type="caution">
    <text evidence="1">The sequence shown here is derived from an EMBL/GenBank/DDBJ whole genome shotgun (WGS) entry which is preliminary data.</text>
</comment>
<accession>A0ACC0L383</accession>
<dbReference type="Proteomes" id="UP001062846">
    <property type="component" value="Chromosome 13"/>
</dbReference>
<dbReference type="EMBL" id="CM046400">
    <property type="protein sequence ID" value="KAI8523169.1"/>
    <property type="molecule type" value="Genomic_DNA"/>
</dbReference>
<evidence type="ECO:0000313" key="2">
    <source>
        <dbReference type="Proteomes" id="UP001062846"/>
    </source>
</evidence>
<organism evidence="1 2">
    <name type="scientific">Rhododendron molle</name>
    <name type="common">Chinese azalea</name>
    <name type="synonym">Azalea mollis</name>
    <dbReference type="NCBI Taxonomy" id="49168"/>
    <lineage>
        <taxon>Eukaryota</taxon>
        <taxon>Viridiplantae</taxon>
        <taxon>Streptophyta</taxon>
        <taxon>Embryophyta</taxon>
        <taxon>Tracheophyta</taxon>
        <taxon>Spermatophyta</taxon>
        <taxon>Magnoliopsida</taxon>
        <taxon>eudicotyledons</taxon>
        <taxon>Gunneridae</taxon>
        <taxon>Pentapetalae</taxon>
        <taxon>asterids</taxon>
        <taxon>Ericales</taxon>
        <taxon>Ericaceae</taxon>
        <taxon>Ericoideae</taxon>
        <taxon>Rhodoreae</taxon>
        <taxon>Rhododendron</taxon>
    </lineage>
</organism>
<keyword evidence="2" id="KW-1185">Reference proteome</keyword>
<evidence type="ECO:0000313" key="1">
    <source>
        <dbReference type="EMBL" id="KAI8523169.1"/>
    </source>
</evidence>
<name>A0ACC0L383_RHOML</name>